<dbReference type="EMBL" id="JACVVK020000038">
    <property type="protein sequence ID" value="KAK7500262.1"/>
    <property type="molecule type" value="Genomic_DNA"/>
</dbReference>
<comment type="caution">
    <text evidence="1">The sequence shown here is derived from an EMBL/GenBank/DDBJ whole genome shotgun (WGS) entry which is preliminary data.</text>
</comment>
<keyword evidence="2" id="KW-1185">Reference proteome</keyword>
<protein>
    <submittedName>
        <fullName evidence="1">Uncharacterized protein</fullName>
    </submittedName>
</protein>
<gene>
    <name evidence="1" type="ORF">BaRGS_00008485</name>
</gene>
<sequence>MGPDGGQVATMVAKGACNWLVAAMQGNCSAFLALLVMPSQSVPAGASLRQRNVISCKWHSFTSKRGTLASEKIRNVVRRYDRRFPPVQDRTKGVLAEPGPALR</sequence>
<dbReference type="Proteomes" id="UP001519460">
    <property type="component" value="Unassembled WGS sequence"/>
</dbReference>
<evidence type="ECO:0000313" key="1">
    <source>
        <dbReference type="EMBL" id="KAK7500262.1"/>
    </source>
</evidence>
<evidence type="ECO:0000313" key="2">
    <source>
        <dbReference type="Proteomes" id="UP001519460"/>
    </source>
</evidence>
<dbReference type="AlphaFoldDB" id="A0ABD0LMJ2"/>
<name>A0ABD0LMJ2_9CAEN</name>
<accession>A0ABD0LMJ2</accession>
<organism evidence="1 2">
    <name type="scientific">Batillaria attramentaria</name>
    <dbReference type="NCBI Taxonomy" id="370345"/>
    <lineage>
        <taxon>Eukaryota</taxon>
        <taxon>Metazoa</taxon>
        <taxon>Spiralia</taxon>
        <taxon>Lophotrochozoa</taxon>
        <taxon>Mollusca</taxon>
        <taxon>Gastropoda</taxon>
        <taxon>Caenogastropoda</taxon>
        <taxon>Sorbeoconcha</taxon>
        <taxon>Cerithioidea</taxon>
        <taxon>Batillariidae</taxon>
        <taxon>Batillaria</taxon>
    </lineage>
</organism>
<reference evidence="1 2" key="1">
    <citation type="journal article" date="2023" name="Sci. Data">
        <title>Genome assembly of the Korean intertidal mud-creeper Batillaria attramentaria.</title>
        <authorList>
            <person name="Patra A.K."/>
            <person name="Ho P.T."/>
            <person name="Jun S."/>
            <person name="Lee S.J."/>
            <person name="Kim Y."/>
            <person name="Won Y.J."/>
        </authorList>
    </citation>
    <scope>NUCLEOTIDE SEQUENCE [LARGE SCALE GENOMIC DNA]</scope>
    <source>
        <strain evidence="1">Wonlab-2016</strain>
    </source>
</reference>
<proteinExistence type="predicted"/>